<evidence type="ECO:0000259" key="14">
    <source>
        <dbReference type="Pfam" id="PF07715"/>
    </source>
</evidence>
<dbReference type="PANTHER" id="PTHR30069">
    <property type="entry name" value="TONB-DEPENDENT OUTER MEMBRANE RECEPTOR"/>
    <property type="match status" value="1"/>
</dbReference>
<evidence type="ECO:0000313" key="16">
    <source>
        <dbReference type="Proteomes" id="UP000030101"/>
    </source>
</evidence>
<keyword evidence="7 10" id="KW-0472">Membrane</keyword>
<dbReference type="Gene3D" id="2.170.130.10">
    <property type="entry name" value="TonB-dependent receptor, plug domain"/>
    <property type="match status" value="1"/>
</dbReference>
<dbReference type="Pfam" id="PF00593">
    <property type="entry name" value="TonB_dep_Rec_b-barrel"/>
    <property type="match status" value="1"/>
</dbReference>
<evidence type="ECO:0000256" key="7">
    <source>
        <dbReference type="ARBA" id="ARBA00023136"/>
    </source>
</evidence>
<keyword evidence="9 10" id="KW-0998">Cell outer membrane</keyword>
<dbReference type="SUPFAM" id="SSF56935">
    <property type="entry name" value="Porins"/>
    <property type="match status" value="1"/>
</dbReference>
<keyword evidence="8" id="KW-0675">Receptor</keyword>
<evidence type="ECO:0000256" key="2">
    <source>
        <dbReference type="ARBA" id="ARBA00022448"/>
    </source>
</evidence>
<keyword evidence="6 11" id="KW-0798">TonB box</keyword>
<organism evidence="15 16">
    <name type="scientific">Porphyromonas canoris</name>
    <dbReference type="NCBI Taxonomy" id="36875"/>
    <lineage>
        <taxon>Bacteria</taxon>
        <taxon>Pseudomonadati</taxon>
        <taxon>Bacteroidota</taxon>
        <taxon>Bacteroidia</taxon>
        <taxon>Bacteroidales</taxon>
        <taxon>Porphyromonadaceae</taxon>
        <taxon>Porphyromonas</taxon>
    </lineage>
</organism>
<gene>
    <name evidence="15" type="ORF">HQ43_01915</name>
</gene>
<evidence type="ECO:0000256" key="3">
    <source>
        <dbReference type="ARBA" id="ARBA00022452"/>
    </source>
</evidence>
<feature type="signal peptide" evidence="12">
    <location>
        <begin position="1"/>
        <end position="23"/>
    </location>
</feature>
<dbReference type="CDD" id="cd01347">
    <property type="entry name" value="ligand_gated_channel"/>
    <property type="match status" value="1"/>
</dbReference>
<dbReference type="PANTHER" id="PTHR30069:SF29">
    <property type="entry name" value="HEMOGLOBIN AND HEMOGLOBIN-HAPTOGLOBIN-BINDING PROTEIN 1-RELATED"/>
    <property type="match status" value="1"/>
</dbReference>
<comment type="subcellular location">
    <subcellularLocation>
        <location evidence="1 10">Cell outer membrane</location>
        <topology evidence="1 10">Multi-pass membrane protein</topology>
    </subcellularLocation>
</comment>
<comment type="caution">
    <text evidence="15">The sequence shown here is derived from an EMBL/GenBank/DDBJ whole genome shotgun (WGS) entry which is preliminary data.</text>
</comment>
<evidence type="ECO:0000256" key="4">
    <source>
        <dbReference type="ARBA" id="ARBA00022692"/>
    </source>
</evidence>
<accession>A0ABR4XMR2</accession>
<evidence type="ECO:0000256" key="1">
    <source>
        <dbReference type="ARBA" id="ARBA00004571"/>
    </source>
</evidence>
<dbReference type="Pfam" id="PF07715">
    <property type="entry name" value="Plug"/>
    <property type="match status" value="1"/>
</dbReference>
<evidence type="ECO:0000256" key="8">
    <source>
        <dbReference type="ARBA" id="ARBA00023170"/>
    </source>
</evidence>
<keyword evidence="4 10" id="KW-0812">Transmembrane</keyword>
<evidence type="ECO:0000259" key="13">
    <source>
        <dbReference type="Pfam" id="PF00593"/>
    </source>
</evidence>
<evidence type="ECO:0000256" key="5">
    <source>
        <dbReference type="ARBA" id="ARBA00022729"/>
    </source>
</evidence>
<evidence type="ECO:0000256" key="12">
    <source>
        <dbReference type="SAM" id="SignalP"/>
    </source>
</evidence>
<feature type="domain" description="TonB-dependent receptor-like beta-barrel" evidence="13">
    <location>
        <begin position="276"/>
        <end position="697"/>
    </location>
</feature>
<evidence type="ECO:0008006" key="17">
    <source>
        <dbReference type="Google" id="ProtNLM"/>
    </source>
</evidence>
<dbReference type="InterPro" id="IPR000531">
    <property type="entry name" value="Beta-barrel_TonB"/>
</dbReference>
<feature type="domain" description="TonB-dependent receptor plug" evidence="14">
    <location>
        <begin position="131"/>
        <end position="234"/>
    </location>
</feature>
<dbReference type="RefSeq" id="WP_081964512.1">
    <property type="nucleotide sequence ID" value="NZ_JQZV01000003.1"/>
</dbReference>
<dbReference type="InterPro" id="IPR012910">
    <property type="entry name" value="Plug_dom"/>
</dbReference>
<dbReference type="PROSITE" id="PS52016">
    <property type="entry name" value="TONB_DEPENDENT_REC_3"/>
    <property type="match status" value="1"/>
</dbReference>
<dbReference type="InterPro" id="IPR039426">
    <property type="entry name" value="TonB-dep_rcpt-like"/>
</dbReference>
<feature type="chain" id="PRO_5046933412" description="TonB-dependent receptor" evidence="12">
    <location>
        <begin position="24"/>
        <end position="726"/>
    </location>
</feature>
<keyword evidence="16" id="KW-1185">Reference proteome</keyword>
<comment type="similarity">
    <text evidence="10 11">Belongs to the TonB-dependent receptor family.</text>
</comment>
<dbReference type="Gene3D" id="2.40.170.20">
    <property type="entry name" value="TonB-dependent receptor, beta-barrel domain"/>
    <property type="match status" value="1"/>
</dbReference>
<dbReference type="Proteomes" id="UP000030101">
    <property type="component" value="Unassembled WGS sequence"/>
</dbReference>
<dbReference type="InterPro" id="IPR036942">
    <property type="entry name" value="Beta-barrel_TonB_sf"/>
</dbReference>
<proteinExistence type="inferred from homology"/>
<name>A0ABR4XMR2_9PORP</name>
<keyword evidence="3 10" id="KW-1134">Transmembrane beta strand</keyword>
<keyword evidence="5 12" id="KW-0732">Signal</keyword>
<evidence type="ECO:0000256" key="10">
    <source>
        <dbReference type="PROSITE-ProRule" id="PRU01360"/>
    </source>
</evidence>
<reference evidence="15 16" key="1">
    <citation type="submission" date="2014-08" db="EMBL/GenBank/DDBJ databases">
        <title>Porphyromonas canoris strain:OH2762 Genome sequencing.</title>
        <authorList>
            <person name="Wallis C."/>
            <person name="Deusch O."/>
            <person name="O'Flynn C."/>
            <person name="Davis I."/>
            <person name="Jospin G."/>
            <person name="Darling A.E."/>
            <person name="Coil D.A."/>
            <person name="Alexiev A."/>
            <person name="Horsfall A."/>
            <person name="Kirkwood N."/>
            <person name="Harris S."/>
            <person name="Eisen J.A."/>
        </authorList>
    </citation>
    <scope>NUCLEOTIDE SEQUENCE [LARGE SCALE GENOMIC DNA]</scope>
    <source>
        <strain evidence="16">COT-108 OH2762</strain>
    </source>
</reference>
<evidence type="ECO:0000256" key="11">
    <source>
        <dbReference type="RuleBase" id="RU003357"/>
    </source>
</evidence>
<evidence type="ECO:0000256" key="6">
    <source>
        <dbReference type="ARBA" id="ARBA00023077"/>
    </source>
</evidence>
<evidence type="ECO:0000256" key="9">
    <source>
        <dbReference type="ARBA" id="ARBA00023237"/>
    </source>
</evidence>
<protein>
    <recommendedName>
        <fullName evidence="17">TonB-dependent receptor</fullName>
    </recommendedName>
</protein>
<evidence type="ECO:0000313" key="15">
    <source>
        <dbReference type="EMBL" id="KGN93415.1"/>
    </source>
</evidence>
<dbReference type="InterPro" id="IPR037066">
    <property type="entry name" value="Plug_dom_sf"/>
</dbReference>
<dbReference type="EMBL" id="JQZV01000003">
    <property type="protein sequence ID" value="KGN93415.1"/>
    <property type="molecule type" value="Genomic_DNA"/>
</dbReference>
<keyword evidence="2 10" id="KW-0813">Transport</keyword>
<sequence>MISRLKIALLVILSTFCIVAVQAQVEVKGVVLEREVEKPLNNVRVILKKKGGKIAGEVLTNDKGEFAFNLSDLKKSDVKGVIFTCKGYEPERLSLALLKDLTNLKIYMKSHTYQLDDHVIVTATRTQRHLEQLPVPTHIIGRSQIEKIVPTTMNELFLYTIPGIELSDHGGVTRMKIQGLDSKYTAILIDGEEMAGMRSGSVDLSRLSPDMIERVEVVKGAGSALYGSNAIAGVINLITKENRKPFSFNASVGSSTIKQHNGHIGVGFRQKRLSNLTSFSTGVEGGYKLSTQKEDESLDLFKNTIYRAANRLQWKPLDNVSIKWSLSGNTRKQELNEYYNDKYDYLNNMVSFNWGLSEKHSIQGSYNTDFSLRHRFYPKKETDNKLFLYKNIKHMAKAMYAFSDKKIGDLNIGAEANSELINSYQIAENKETKKLGYFVLYGQHLWSPSKHFQLLYGLRSDIHSAYGTHLSPKISASLSYNNVKMRLGYYEAFKSPTAMELYFNWSHLGRFYILGNPNLKPETARQMLVNLEWNHKHTLSINSGVTHTRFKDRIVLRAKSNNDQYYVNIDDTSSMTVADAQLTWRPVNGLTFSLNYLYTHDPQYVTMDGKAYKTSLTRPHNILGSIKWYKAWAHHSLSVNLMGQYYSGIDTNIEGQDPATKAPKMVPIKYEGFPTTRLVVTETFLQRYSITLGVDNIIAYKPRSINFQNASFSPGRVFFTRLAYNF</sequence>